<dbReference type="AlphaFoldDB" id="A0A1F6CZX7"/>
<name>A0A1F6CZX7_9BACT</name>
<organism evidence="3 4">
    <name type="scientific">Candidatus Kaiserbacteria bacterium RIFCSPHIGHO2_02_FULL_49_11</name>
    <dbReference type="NCBI Taxonomy" id="1798489"/>
    <lineage>
        <taxon>Bacteria</taxon>
        <taxon>Candidatus Kaiseribacteriota</taxon>
    </lineage>
</organism>
<evidence type="ECO:0000256" key="2">
    <source>
        <dbReference type="SAM" id="Phobius"/>
    </source>
</evidence>
<keyword evidence="2" id="KW-0472">Membrane</keyword>
<accession>A0A1F6CZX7</accession>
<comment type="caution">
    <text evidence="3">The sequence shown here is derived from an EMBL/GenBank/DDBJ whole genome shotgun (WGS) entry which is preliminary data.</text>
</comment>
<dbReference type="EMBL" id="MFLC01000033">
    <property type="protein sequence ID" value="OGG54733.1"/>
    <property type="molecule type" value="Genomic_DNA"/>
</dbReference>
<gene>
    <name evidence="3" type="ORF">A3D62_01015</name>
</gene>
<evidence type="ECO:0000313" key="4">
    <source>
        <dbReference type="Proteomes" id="UP000177659"/>
    </source>
</evidence>
<keyword evidence="2" id="KW-1133">Transmembrane helix</keyword>
<evidence type="ECO:0000256" key="1">
    <source>
        <dbReference type="SAM" id="MobiDB-lite"/>
    </source>
</evidence>
<dbReference type="Gene3D" id="1.10.10.10">
    <property type="entry name" value="Winged helix-like DNA-binding domain superfamily/Winged helix DNA-binding domain"/>
    <property type="match status" value="1"/>
</dbReference>
<sequence>MTPFLLIVIAVLIVALVYLMVRHDVRERVIEYLNEERHLGKEKRKATLLRHIRSRGKITNDEAEALLGVSHSTATLYFDELEAEGKIEQKGEGRGTHYMPIKPLRGTEPTTHER</sequence>
<evidence type="ECO:0000313" key="3">
    <source>
        <dbReference type="EMBL" id="OGG54733.1"/>
    </source>
</evidence>
<dbReference type="Proteomes" id="UP000177659">
    <property type="component" value="Unassembled WGS sequence"/>
</dbReference>
<evidence type="ECO:0008006" key="5">
    <source>
        <dbReference type="Google" id="ProtNLM"/>
    </source>
</evidence>
<dbReference type="InterPro" id="IPR036388">
    <property type="entry name" value="WH-like_DNA-bd_sf"/>
</dbReference>
<dbReference type="SUPFAM" id="SSF46785">
    <property type="entry name" value="Winged helix' DNA-binding domain"/>
    <property type="match status" value="1"/>
</dbReference>
<protein>
    <recommendedName>
        <fullName evidence="5">Helix-turn-helix type 11 domain-containing protein</fullName>
    </recommendedName>
</protein>
<reference evidence="3 4" key="1">
    <citation type="journal article" date="2016" name="Nat. Commun.">
        <title>Thousands of microbial genomes shed light on interconnected biogeochemical processes in an aquifer system.</title>
        <authorList>
            <person name="Anantharaman K."/>
            <person name="Brown C.T."/>
            <person name="Hug L.A."/>
            <person name="Sharon I."/>
            <person name="Castelle C.J."/>
            <person name="Probst A.J."/>
            <person name="Thomas B.C."/>
            <person name="Singh A."/>
            <person name="Wilkins M.J."/>
            <person name="Karaoz U."/>
            <person name="Brodie E.L."/>
            <person name="Williams K.H."/>
            <person name="Hubbard S.S."/>
            <person name="Banfield J.F."/>
        </authorList>
    </citation>
    <scope>NUCLEOTIDE SEQUENCE [LARGE SCALE GENOMIC DNA]</scope>
</reference>
<feature type="transmembrane region" description="Helical" evidence="2">
    <location>
        <begin position="6"/>
        <end position="21"/>
    </location>
</feature>
<feature type="region of interest" description="Disordered" evidence="1">
    <location>
        <begin position="89"/>
        <end position="114"/>
    </location>
</feature>
<dbReference type="InterPro" id="IPR036390">
    <property type="entry name" value="WH_DNA-bd_sf"/>
</dbReference>
<keyword evidence="2" id="KW-0812">Transmembrane</keyword>
<proteinExistence type="predicted"/>